<accession>A0A0K2SJK5</accession>
<dbReference type="STRING" id="1555112.LIP_1336"/>
<dbReference type="PANTHER" id="PTHR33279">
    <property type="entry name" value="SULFUR CARRIER PROTEIN YEDF-RELATED"/>
    <property type="match status" value="1"/>
</dbReference>
<evidence type="ECO:0000256" key="1">
    <source>
        <dbReference type="ARBA" id="ARBA00008984"/>
    </source>
</evidence>
<dbReference type="InterPro" id="IPR001455">
    <property type="entry name" value="TusA-like"/>
</dbReference>
<sequence>MVDARGSYCPGPLMELIKTIKAQPVGATVDLLSGDRGSSKDVPEWVAKAGHELVGVFEEEGHWRIRVRKGR</sequence>
<keyword evidence="4" id="KW-1185">Reference proteome</keyword>
<feature type="domain" description="UPF0033" evidence="2">
    <location>
        <begin position="2"/>
        <end position="26"/>
    </location>
</feature>
<dbReference type="KEGG" id="lpil:LIP_1336"/>
<proteinExistence type="inferred from homology"/>
<dbReference type="Proteomes" id="UP000065807">
    <property type="component" value="Chromosome"/>
</dbReference>
<dbReference type="EMBL" id="AP014924">
    <property type="protein sequence ID" value="BAS27187.1"/>
    <property type="molecule type" value="Genomic_DNA"/>
</dbReference>
<reference evidence="4" key="1">
    <citation type="submission" date="2015-07" db="EMBL/GenBank/DDBJ databases">
        <title>Complete genome sequence and phylogenetic analysis of Limnochorda pilosa.</title>
        <authorList>
            <person name="Watanabe M."/>
            <person name="Kojima H."/>
            <person name="Fukui M."/>
        </authorList>
    </citation>
    <scope>NUCLEOTIDE SEQUENCE [LARGE SCALE GENOMIC DNA]</scope>
    <source>
        <strain evidence="4">HC45</strain>
    </source>
</reference>
<dbReference type="SUPFAM" id="SSF64307">
    <property type="entry name" value="SirA-like"/>
    <property type="match status" value="1"/>
</dbReference>
<protein>
    <recommendedName>
        <fullName evidence="2">UPF0033 domain-containing protein</fullName>
    </recommendedName>
</protein>
<organism evidence="3 4">
    <name type="scientific">Limnochorda pilosa</name>
    <dbReference type="NCBI Taxonomy" id="1555112"/>
    <lineage>
        <taxon>Bacteria</taxon>
        <taxon>Bacillati</taxon>
        <taxon>Bacillota</taxon>
        <taxon>Limnochordia</taxon>
        <taxon>Limnochordales</taxon>
        <taxon>Limnochordaceae</taxon>
        <taxon>Limnochorda</taxon>
    </lineage>
</organism>
<reference evidence="4" key="2">
    <citation type="journal article" date="2016" name="Int. J. Syst. Evol. Microbiol.">
        <title>Complete genome sequence and cell structure of Limnochorda pilosa, a Gram-negative spore-former within the phylum Firmicutes.</title>
        <authorList>
            <person name="Watanabe M."/>
            <person name="Kojima H."/>
            <person name="Fukui M."/>
        </authorList>
    </citation>
    <scope>NUCLEOTIDE SEQUENCE [LARGE SCALE GENOMIC DNA]</scope>
    <source>
        <strain evidence="4">HC45</strain>
    </source>
</reference>
<dbReference type="Pfam" id="PF01206">
    <property type="entry name" value="TusA"/>
    <property type="match status" value="1"/>
</dbReference>
<evidence type="ECO:0000259" key="2">
    <source>
        <dbReference type="PROSITE" id="PS01148"/>
    </source>
</evidence>
<dbReference type="PATRIC" id="fig|1555112.3.peg.1376"/>
<gene>
    <name evidence="3" type="ORF">LIP_1336</name>
</gene>
<comment type="similarity">
    <text evidence="1">Belongs to the sulfur carrier protein TusA family.</text>
</comment>
<dbReference type="AlphaFoldDB" id="A0A0K2SJK5"/>
<dbReference type="PROSITE" id="PS01148">
    <property type="entry name" value="UPF0033"/>
    <property type="match status" value="1"/>
</dbReference>
<dbReference type="InterPro" id="IPR036868">
    <property type="entry name" value="TusA-like_sf"/>
</dbReference>
<evidence type="ECO:0000313" key="3">
    <source>
        <dbReference type="EMBL" id="BAS27187.1"/>
    </source>
</evidence>
<evidence type="ECO:0000313" key="4">
    <source>
        <dbReference type="Proteomes" id="UP000065807"/>
    </source>
</evidence>
<dbReference type="Gene3D" id="3.30.110.40">
    <property type="entry name" value="TusA-like domain"/>
    <property type="match status" value="1"/>
</dbReference>
<name>A0A0K2SJK5_LIMPI</name>
<dbReference type="PANTHER" id="PTHR33279:SF2">
    <property type="entry name" value="SULFUR CARRIER PROTEIN TUSA"/>
    <property type="match status" value="1"/>
</dbReference>
<dbReference type="CDD" id="cd00291">
    <property type="entry name" value="SirA_YedF_YeeD"/>
    <property type="match status" value="1"/>
</dbReference>